<reference evidence="2" key="1">
    <citation type="submission" date="2021-12" db="EMBL/GenBank/DDBJ databases">
        <title>Curvularia clavata genome.</title>
        <authorList>
            <person name="Cao Y."/>
        </authorList>
    </citation>
    <scope>NUCLEOTIDE SEQUENCE</scope>
    <source>
        <strain evidence="2">Yc1106</strain>
    </source>
</reference>
<feature type="region of interest" description="Disordered" evidence="1">
    <location>
        <begin position="133"/>
        <end position="179"/>
    </location>
</feature>
<evidence type="ECO:0000313" key="2">
    <source>
        <dbReference type="EMBL" id="USP73278.1"/>
    </source>
</evidence>
<dbReference type="OrthoDB" id="5430717at2759"/>
<dbReference type="AlphaFoldDB" id="A0A9Q8Z3H7"/>
<dbReference type="VEuPathDB" id="FungiDB:yc1106_00552"/>
<evidence type="ECO:0000256" key="1">
    <source>
        <dbReference type="SAM" id="MobiDB-lite"/>
    </source>
</evidence>
<feature type="compositionally biased region" description="Polar residues" evidence="1">
    <location>
        <begin position="160"/>
        <end position="169"/>
    </location>
</feature>
<feature type="compositionally biased region" description="Polar residues" evidence="1">
    <location>
        <begin position="248"/>
        <end position="265"/>
    </location>
</feature>
<feature type="region of interest" description="Disordered" evidence="1">
    <location>
        <begin position="194"/>
        <end position="265"/>
    </location>
</feature>
<protein>
    <submittedName>
        <fullName evidence="2">Uncharacterized protein</fullName>
    </submittedName>
</protein>
<feature type="region of interest" description="Disordered" evidence="1">
    <location>
        <begin position="1"/>
        <end position="23"/>
    </location>
</feature>
<dbReference type="Proteomes" id="UP001056012">
    <property type="component" value="Chromosome 1"/>
</dbReference>
<organism evidence="2 3">
    <name type="scientific">Curvularia clavata</name>
    <dbReference type="NCBI Taxonomy" id="95742"/>
    <lineage>
        <taxon>Eukaryota</taxon>
        <taxon>Fungi</taxon>
        <taxon>Dikarya</taxon>
        <taxon>Ascomycota</taxon>
        <taxon>Pezizomycotina</taxon>
        <taxon>Dothideomycetes</taxon>
        <taxon>Pleosporomycetidae</taxon>
        <taxon>Pleosporales</taxon>
        <taxon>Pleosporineae</taxon>
        <taxon>Pleosporaceae</taxon>
        <taxon>Curvularia</taxon>
    </lineage>
</organism>
<feature type="compositionally biased region" description="Basic and acidic residues" evidence="1">
    <location>
        <begin position="133"/>
        <end position="151"/>
    </location>
</feature>
<accession>A0A9Q8Z3H7</accession>
<sequence>MMELSKQYSGSPQLMVGTPPDDQQTRLLRKVQSELNLATMRKARKRPSVSGSAASVFSGGSGDTLADEAFVSRQSIMQPATECNAFVALRELGTLVARQSGLQPESFNKGLMMLVSQSRPVELPLACQEAKDANRTIRQDTDSGRPSLERTRAHKRTVRKFQSQPQLSTHQKHHRRFSFEPGADELQALTKEMSYDGVSSSPTRSLSADLGKRSKIPSPVHNLGRSRKEVSTASLHSICGRYQDSRRGSGSSVITAFRESSSGSM</sequence>
<feature type="compositionally biased region" description="Polar residues" evidence="1">
    <location>
        <begin position="197"/>
        <end position="206"/>
    </location>
</feature>
<name>A0A9Q8Z3H7_CURCL</name>
<proteinExistence type="predicted"/>
<feature type="compositionally biased region" description="Polar residues" evidence="1">
    <location>
        <begin position="1"/>
        <end position="12"/>
    </location>
</feature>
<gene>
    <name evidence="2" type="ORF">yc1106_00552</name>
</gene>
<dbReference type="EMBL" id="CP089274">
    <property type="protein sequence ID" value="USP73278.1"/>
    <property type="molecule type" value="Genomic_DNA"/>
</dbReference>
<keyword evidence="3" id="KW-1185">Reference proteome</keyword>
<evidence type="ECO:0000313" key="3">
    <source>
        <dbReference type="Proteomes" id="UP001056012"/>
    </source>
</evidence>